<keyword evidence="5 7" id="KW-1133">Transmembrane helix</keyword>
<dbReference type="EMBL" id="JX399294">
    <property type="protein sequence ID" value="AFV25717.1"/>
    <property type="molecule type" value="Genomic_DNA"/>
</dbReference>
<dbReference type="InterPro" id="IPR035906">
    <property type="entry name" value="MetI-like_sf"/>
</dbReference>
<dbReference type="CDD" id="cd06261">
    <property type="entry name" value="TM_PBP2"/>
    <property type="match status" value="1"/>
</dbReference>
<dbReference type="EMBL" id="JALP01000165">
    <property type="protein sequence ID" value="THG90229.1"/>
    <property type="molecule type" value="Genomic_DNA"/>
</dbReference>
<evidence type="ECO:0000313" key="11">
    <source>
        <dbReference type="EMBL" id="THG90229.1"/>
    </source>
</evidence>
<proteinExistence type="inferred from homology"/>
<dbReference type="PROSITE" id="PS50928">
    <property type="entry name" value="ABC_TM1"/>
    <property type="match status" value="1"/>
</dbReference>
<dbReference type="GO" id="GO:0005886">
    <property type="term" value="C:plasma membrane"/>
    <property type="evidence" value="ECO:0007669"/>
    <property type="project" value="UniProtKB-SubCell"/>
</dbReference>
<dbReference type="InterPro" id="IPR000515">
    <property type="entry name" value="MetI-like"/>
</dbReference>
<accession>J8TLW5</accession>
<keyword evidence="12" id="KW-1185">Reference proteome</keyword>
<sequence>MAIKDSTPRKIFLFSNITLLIFISLLMLLPILHVVAQSFSSSGAIDRGEVSLFPVQFTLDNYLFVFQDMSIWRSFGVTVFITVFGTLFNLIATASLAYPLSRKEFIGRRYLLFMVLFTMIFSAPLIPTYLLIQQLGLLNSLWALILPTSISAFNFFVMRSFFLQIPQELIDASRMDGCSELRILLQIILPLSKPALATLGIFYAVFHWNTYFHALMFISDRKLYPLQVKLREMIADDSLVADPTSDIFTTMLSSSPEGIKMAAIVVATIPILMIYPFLQRYFIKGFMLGSIKD</sequence>
<feature type="transmembrane region" description="Helical" evidence="7">
    <location>
        <begin position="258"/>
        <end position="278"/>
    </location>
</feature>
<dbReference type="EMBL" id="ALPT02000020">
    <property type="protein sequence ID" value="KGA97826.1"/>
    <property type="molecule type" value="Genomic_DNA"/>
</dbReference>
<comment type="subcellular location">
    <subcellularLocation>
        <location evidence="1 7">Cell membrane</location>
        <topology evidence="1 7">Multi-pass membrane protein</topology>
    </subcellularLocation>
</comment>
<keyword evidence="3" id="KW-1003">Cell membrane</keyword>
<dbReference type="Gene3D" id="1.10.3720.10">
    <property type="entry name" value="MetI-like"/>
    <property type="match status" value="1"/>
</dbReference>
<reference evidence="11 13" key="3">
    <citation type="submission" date="2014-01" db="EMBL/GenBank/DDBJ databases">
        <title>Draft genome sequencing of Bacillus alcalophilus CGMCC 1.3604.</title>
        <authorList>
            <person name="Yang J."/>
            <person name="Diao L."/>
            <person name="Yang S."/>
        </authorList>
    </citation>
    <scope>NUCLEOTIDE SEQUENCE [LARGE SCALE GENOMIC DNA]</scope>
    <source>
        <strain evidence="11 13">CGMCC 1.3604</strain>
    </source>
</reference>
<protein>
    <submittedName>
        <fullName evidence="10">ABC transporter permease</fullName>
    </submittedName>
    <submittedName>
        <fullName evidence="9">Sugar transporter</fullName>
    </submittedName>
</protein>
<keyword evidence="6 7" id="KW-0472">Membrane</keyword>
<dbReference type="SUPFAM" id="SSF161098">
    <property type="entry name" value="MetI-like"/>
    <property type="match status" value="1"/>
</dbReference>
<reference evidence="10 12" key="2">
    <citation type="journal article" date="2014" name="Genome Announc.">
        <title>Draft Genome Sequence of Bacillus alcalophilus AV1934, a Classic Alkaliphile Isolated from Human Feces in 1934.</title>
        <authorList>
            <person name="Attie O."/>
            <person name="Jayaprakash A."/>
            <person name="Shah H."/>
            <person name="Paulsen I.T."/>
            <person name="Morino M."/>
            <person name="Takahashi Y."/>
            <person name="Narumi I."/>
            <person name="Sachidanandam R."/>
            <person name="Satoh K."/>
            <person name="Ito M."/>
            <person name="Krulwich T.A."/>
        </authorList>
    </citation>
    <scope>NUCLEOTIDE SEQUENCE [LARGE SCALE GENOMIC DNA]</scope>
    <source>
        <strain evidence="10 12">AV1934</strain>
    </source>
</reference>
<evidence type="ECO:0000313" key="9">
    <source>
        <dbReference type="EMBL" id="AFV25717.1"/>
    </source>
</evidence>
<dbReference type="eggNOG" id="COG0395">
    <property type="taxonomic scope" value="Bacteria"/>
</dbReference>
<evidence type="ECO:0000256" key="1">
    <source>
        <dbReference type="ARBA" id="ARBA00004651"/>
    </source>
</evidence>
<feature type="transmembrane region" description="Helical" evidence="7">
    <location>
        <begin position="12"/>
        <end position="32"/>
    </location>
</feature>
<evidence type="ECO:0000256" key="6">
    <source>
        <dbReference type="ARBA" id="ARBA00023136"/>
    </source>
</evidence>
<feature type="transmembrane region" description="Helical" evidence="7">
    <location>
        <begin position="144"/>
        <end position="162"/>
    </location>
</feature>
<evidence type="ECO:0000256" key="4">
    <source>
        <dbReference type="ARBA" id="ARBA00022692"/>
    </source>
</evidence>
<keyword evidence="4 7" id="KW-0812">Transmembrane</keyword>
<keyword evidence="2 7" id="KW-0813">Transport</keyword>
<gene>
    <name evidence="11" type="ORF">AJ85_11920</name>
    <name evidence="9" type="ORF">BalcAV1206</name>
    <name evidence="10" type="ORF">BALCAV_0207860</name>
</gene>
<feature type="domain" description="ABC transmembrane type-1" evidence="8">
    <location>
        <begin position="75"/>
        <end position="278"/>
    </location>
</feature>
<name>J8TLW5_ALKAL</name>
<dbReference type="PANTHER" id="PTHR43744:SF9">
    <property type="entry name" value="POLYGALACTURONAN_RHAMNOGALACTURONAN TRANSPORT SYSTEM PERMEASE PROTEIN YTCP"/>
    <property type="match status" value="1"/>
</dbReference>
<evidence type="ECO:0000313" key="13">
    <source>
        <dbReference type="Proteomes" id="UP000297014"/>
    </source>
</evidence>
<dbReference type="STRING" id="1218173.BALCAV_0207860"/>
<feature type="transmembrane region" description="Helical" evidence="7">
    <location>
        <begin position="71"/>
        <end position="98"/>
    </location>
</feature>
<evidence type="ECO:0000313" key="10">
    <source>
        <dbReference type="EMBL" id="KGA97826.1"/>
    </source>
</evidence>
<dbReference type="AlphaFoldDB" id="J8TLW5"/>
<evidence type="ECO:0000256" key="2">
    <source>
        <dbReference type="ARBA" id="ARBA00022448"/>
    </source>
</evidence>
<evidence type="ECO:0000256" key="7">
    <source>
        <dbReference type="RuleBase" id="RU363032"/>
    </source>
</evidence>
<dbReference type="RefSeq" id="WP_004427301.1">
    <property type="nucleotide sequence ID" value="NZ_ALPT02000020.1"/>
</dbReference>
<reference evidence="9" key="1">
    <citation type="submission" date="2012-07" db="EMBL/GenBank/DDBJ databases">
        <title>A Draft Genome for Bacillus alcalophilus strain ATCC 27647.</title>
        <authorList>
            <person name="Attie O."/>
            <person name="Jayaprakash A."/>
            <person name="Sachidanandam R."/>
            <person name="Shah H."/>
            <person name="Paulsen I."/>
            <person name="Morino M."/>
            <person name="Ito M."/>
            <person name="Krulwich T."/>
        </authorList>
    </citation>
    <scope>NUCLEOTIDE SEQUENCE</scope>
    <source>
        <strain evidence="9">ATCC 27647</strain>
    </source>
</reference>
<feature type="transmembrane region" description="Helical" evidence="7">
    <location>
        <begin position="110"/>
        <end position="132"/>
    </location>
</feature>
<organism evidence="10 12">
    <name type="scientific">Alkalihalobacillus alcalophilus ATCC 27647 = CGMCC 1.3604</name>
    <dbReference type="NCBI Taxonomy" id="1218173"/>
    <lineage>
        <taxon>Bacteria</taxon>
        <taxon>Bacillati</taxon>
        <taxon>Bacillota</taxon>
        <taxon>Bacilli</taxon>
        <taxon>Bacillales</taxon>
        <taxon>Bacillaceae</taxon>
        <taxon>Alkalihalobacillus</taxon>
    </lineage>
</organism>
<feature type="transmembrane region" description="Helical" evidence="7">
    <location>
        <begin position="183"/>
        <end position="206"/>
    </location>
</feature>
<dbReference type="PANTHER" id="PTHR43744">
    <property type="entry name" value="ABC TRANSPORTER PERMEASE PROTEIN MG189-RELATED-RELATED"/>
    <property type="match status" value="1"/>
</dbReference>
<keyword evidence="9" id="KW-0762">Sugar transport</keyword>
<dbReference type="Pfam" id="PF00528">
    <property type="entry name" value="BPD_transp_1"/>
    <property type="match status" value="1"/>
</dbReference>
<evidence type="ECO:0000259" key="8">
    <source>
        <dbReference type="PROSITE" id="PS50928"/>
    </source>
</evidence>
<dbReference type="Proteomes" id="UP000297014">
    <property type="component" value="Unassembled WGS sequence"/>
</dbReference>
<evidence type="ECO:0000256" key="3">
    <source>
        <dbReference type="ARBA" id="ARBA00022475"/>
    </source>
</evidence>
<dbReference type="GO" id="GO:0055085">
    <property type="term" value="P:transmembrane transport"/>
    <property type="evidence" value="ECO:0007669"/>
    <property type="project" value="InterPro"/>
</dbReference>
<evidence type="ECO:0000313" key="12">
    <source>
        <dbReference type="Proteomes" id="UP000002754"/>
    </source>
</evidence>
<comment type="similarity">
    <text evidence="7">Belongs to the binding-protein-dependent transport system permease family.</text>
</comment>
<dbReference type="Proteomes" id="UP000002754">
    <property type="component" value="Unassembled WGS sequence"/>
</dbReference>
<evidence type="ECO:0000256" key="5">
    <source>
        <dbReference type="ARBA" id="ARBA00022989"/>
    </source>
</evidence>
<dbReference type="OrthoDB" id="9810086at2"/>